<evidence type="ECO:0000313" key="5">
    <source>
        <dbReference type="Proteomes" id="UP000002499"/>
    </source>
</evidence>
<sequence length="442" mass="49564">MSSSNADSVSPPGRGQAFVRQRKAHRKSRLGCANCKLRRVKCDEAKPSCRPCLASGFICNYSRSAPDLQFSQAGVFKVDLGMPVEKTPNPSLHKSIPLALPVAGKLGSYELREPDLKNLEHFLNSTASTLGEGRGVFETWYSQGVLGLSNSYPFLLHIFLVLSQLHEMHEKSAVAHAPRRSLAFHWYHGTALFHQMLSRASTAPVLSSSERDALWMSAAMLGAAAFAYLGSLDPSDAWPLKERSSTDLDWLRMSHGKRVVWELADPSRPESLFRRMTAYQSRDPPPSASSPIRPHALPSLFYSVFDIGPPSTPDGNPYHAAAALISQLLPVEPTPHNIHHFLSFLSQIDARYQVLVQDKDPRAMILLLYWMAKVVLYPMWWTRRRTLYEGLAICIYIERHHGHNPKFMQLISYPRAVLSAVYSGVEVQKKENFVLGFTPLKM</sequence>
<dbReference type="GO" id="GO:0008270">
    <property type="term" value="F:zinc ion binding"/>
    <property type="evidence" value="ECO:0007669"/>
    <property type="project" value="InterPro"/>
</dbReference>
<dbReference type="RefSeq" id="XP_007807960.1">
    <property type="nucleotide sequence ID" value="XM_007809769.1"/>
</dbReference>
<proteinExistence type="predicted"/>
<dbReference type="GeneID" id="19245931"/>
<evidence type="ECO:0000313" key="4">
    <source>
        <dbReference type="EMBL" id="EFY92349.1"/>
    </source>
</evidence>
<evidence type="ECO:0000259" key="3">
    <source>
        <dbReference type="PROSITE" id="PS50048"/>
    </source>
</evidence>
<evidence type="ECO:0000256" key="1">
    <source>
        <dbReference type="ARBA" id="ARBA00023242"/>
    </source>
</evidence>
<feature type="region of interest" description="Disordered" evidence="2">
    <location>
        <begin position="1"/>
        <end position="22"/>
    </location>
</feature>
<keyword evidence="1" id="KW-0539">Nucleus</keyword>
<reference evidence="4 5" key="1">
    <citation type="journal article" date="2011" name="PLoS Genet.">
        <title>Genome sequencing and comparative transcriptomics of the model entomopathogenic fungi Metarhizium anisopliae and M. acridum.</title>
        <authorList>
            <person name="Gao Q."/>
            <person name="Jin K."/>
            <person name="Ying S.H."/>
            <person name="Zhang Y."/>
            <person name="Xiao G."/>
            <person name="Shang Y."/>
            <person name="Duan Z."/>
            <person name="Hu X."/>
            <person name="Xie X.Q."/>
            <person name="Zhou G."/>
            <person name="Peng G."/>
            <person name="Luo Z."/>
            <person name="Huang W."/>
            <person name="Wang B."/>
            <person name="Fang W."/>
            <person name="Wang S."/>
            <person name="Zhong Y."/>
            <person name="Ma L.J."/>
            <person name="St Leger R.J."/>
            <person name="Zhao G.P."/>
            <person name="Pei Y."/>
            <person name="Feng M.G."/>
            <person name="Xia Y."/>
            <person name="Wang C."/>
        </authorList>
    </citation>
    <scope>NUCLEOTIDE SEQUENCE [LARGE SCALE GENOMIC DNA]</scope>
    <source>
        <strain evidence="4 5">CQMa 102</strain>
    </source>
</reference>
<dbReference type="PROSITE" id="PS00463">
    <property type="entry name" value="ZN2_CY6_FUNGAL_1"/>
    <property type="match status" value="1"/>
</dbReference>
<evidence type="ECO:0000256" key="2">
    <source>
        <dbReference type="SAM" id="MobiDB-lite"/>
    </source>
</evidence>
<accession>E9DVH2</accession>
<dbReference type="PROSITE" id="PS50048">
    <property type="entry name" value="ZN2_CY6_FUNGAL_2"/>
    <property type="match status" value="1"/>
</dbReference>
<dbReference type="InParanoid" id="E9DVH2"/>
<gene>
    <name evidence="4" type="ORF">MAC_01620</name>
</gene>
<dbReference type="OrthoDB" id="416217at2759"/>
<dbReference type="Pfam" id="PF00172">
    <property type="entry name" value="Zn_clus"/>
    <property type="match status" value="1"/>
</dbReference>
<dbReference type="CDD" id="cd00067">
    <property type="entry name" value="GAL4"/>
    <property type="match status" value="1"/>
</dbReference>
<organism evidence="5">
    <name type="scientific">Metarhizium acridum (strain CQMa 102)</name>
    <dbReference type="NCBI Taxonomy" id="655827"/>
    <lineage>
        <taxon>Eukaryota</taxon>
        <taxon>Fungi</taxon>
        <taxon>Dikarya</taxon>
        <taxon>Ascomycota</taxon>
        <taxon>Pezizomycotina</taxon>
        <taxon>Sordariomycetes</taxon>
        <taxon>Hypocreomycetidae</taxon>
        <taxon>Hypocreales</taxon>
        <taxon>Clavicipitaceae</taxon>
        <taxon>Metarhizium</taxon>
    </lineage>
</organism>
<dbReference type="InterPro" id="IPR001138">
    <property type="entry name" value="Zn2Cys6_DnaBD"/>
</dbReference>
<dbReference type="GO" id="GO:0001228">
    <property type="term" value="F:DNA-binding transcription activator activity, RNA polymerase II-specific"/>
    <property type="evidence" value="ECO:0007669"/>
    <property type="project" value="TreeGrafter"/>
</dbReference>
<dbReference type="EMBL" id="GL698476">
    <property type="protein sequence ID" value="EFY92349.1"/>
    <property type="molecule type" value="Genomic_DNA"/>
</dbReference>
<dbReference type="HOGENOM" id="CLU_024934_9_2_1"/>
<dbReference type="AlphaFoldDB" id="E9DVH2"/>
<dbReference type="KEGG" id="maw:19245931"/>
<dbReference type="InterPro" id="IPR053157">
    <property type="entry name" value="Sterol_Uptake_Regulator"/>
</dbReference>
<feature type="domain" description="Zn(2)-C6 fungal-type" evidence="3">
    <location>
        <begin position="31"/>
        <end position="61"/>
    </location>
</feature>
<dbReference type="PANTHER" id="PTHR47784">
    <property type="entry name" value="STEROL UPTAKE CONTROL PROTEIN 2"/>
    <property type="match status" value="1"/>
</dbReference>
<dbReference type="InterPro" id="IPR036864">
    <property type="entry name" value="Zn2-C6_fun-type_DNA-bd_sf"/>
</dbReference>
<dbReference type="SUPFAM" id="SSF57701">
    <property type="entry name" value="Zn2/Cys6 DNA-binding domain"/>
    <property type="match status" value="1"/>
</dbReference>
<dbReference type="Proteomes" id="UP000002499">
    <property type="component" value="Unassembled WGS sequence"/>
</dbReference>
<dbReference type="PANTHER" id="PTHR47784:SF9">
    <property type="entry name" value="ZN(II)2CYS6 TRANSCRIPTION FACTOR (EUROFUNG)"/>
    <property type="match status" value="1"/>
</dbReference>
<name>E9DVH2_METAQ</name>
<dbReference type="SMART" id="SM00066">
    <property type="entry name" value="GAL4"/>
    <property type="match status" value="1"/>
</dbReference>
<dbReference type="eggNOG" id="ENOG502SJNF">
    <property type="taxonomic scope" value="Eukaryota"/>
</dbReference>
<dbReference type="OMA" id="CGNCKIR"/>
<protein>
    <recommendedName>
        <fullName evidence="3">Zn(2)-C6 fungal-type domain-containing protein</fullName>
    </recommendedName>
</protein>
<dbReference type="Gene3D" id="4.10.240.10">
    <property type="entry name" value="Zn(2)-C6 fungal-type DNA-binding domain"/>
    <property type="match status" value="1"/>
</dbReference>
<keyword evidence="5" id="KW-1185">Reference proteome</keyword>